<proteinExistence type="predicted"/>
<protein>
    <recommendedName>
        <fullName evidence="3">Enolase N-terminal domain-containing protein</fullName>
    </recommendedName>
</protein>
<feature type="domain" description="Enolase N-terminal" evidence="3">
    <location>
        <begin position="5"/>
        <end position="59"/>
    </location>
</feature>
<dbReference type="SUPFAM" id="SSF54826">
    <property type="entry name" value="Enolase N-terminal domain-like"/>
    <property type="match status" value="1"/>
</dbReference>
<feature type="compositionally biased region" description="Basic and acidic residues" evidence="2">
    <location>
        <begin position="50"/>
        <end position="59"/>
    </location>
</feature>
<dbReference type="PANTHER" id="PTHR11902:SF1">
    <property type="entry name" value="ENOLASE"/>
    <property type="match status" value="1"/>
</dbReference>
<keyword evidence="5" id="KW-1185">Reference proteome</keyword>
<sequence length="59" mass="6253">MNDKITSIQAMEILDSRGNPTVRVYVQLEDGTQATASVPSGASTGENEAVELRDGDNSL</sequence>
<dbReference type="PANTHER" id="PTHR11902">
    <property type="entry name" value="ENOLASE"/>
    <property type="match status" value="1"/>
</dbReference>
<evidence type="ECO:0000256" key="1">
    <source>
        <dbReference type="ARBA" id="ARBA00022842"/>
    </source>
</evidence>
<feature type="compositionally biased region" description="Polar residues" evidence="2">
    <location>
        <begin position="31"/>
        <end position="46"/>
    </location>
</feature>
<accession>A0ABN5B1G6</accession>
<feature type="region of interest" description="Disordered" evidence="2">
    <location>
        <begin position="31"/>
        <end position="59"/>
    </location>
</feature>
<dbReference type="InterPro" id="IPR020811">
    <property type="entry name" value="Enolase_N"/>
</dbReference>
<dbReference type="Proteomes" id="UP000249910">
    <property type="component" value="Chromosome"/>
</dbReference>
<dbReference type="SMART" id="SM01193">
    <property type="entry name" value="Enolase_N"/>
    <property type="match status" value="1"/>
</dbReference>
<name>A0ABN5B1G6_9GAMM</name>
<dbReference type="Gene3D" id="3.30.390.10">
    <property type="entry name" value="Enolase-like, N-terminal domain"/>
    <property type="match status" value="1"/>
</dbReference>
<dbReference type="InterPro" id="IPR029017">
    <property type="entry name" value="Enolase-like_N"/>
</dbReference>
<reference evidence="4 5" key="1">
    <citation type="submission" date="2017-06" db="EMBL/GenBank/DDBJ databases">
        <title>Complete genome of Francisella halioticida.</title>
        <authorList>
            <person name="Sjodin A."/>
        </authorList>
    </citation>
    <scope>NUCLEOTIDE SEQUENCE [LARGE SCALE GENOMIC DNA]</scope>
    <source>
        <strain evidence="4 5">DSM 23729</strain>
    </source>
</reference>
<dbReference type="Pfam" id="PF03952">
    <property type="entry name" value="Enolase_N"/>
    <property type="match status" value="1"/>
</dbReference>
<organism evidence="4 5">
    <name type="scientific">Francisella halioticida</name>
    <dbReference type="NCBI Taxonomy" id="549298"/>
    <lineage>
        <taxon>Bacteria</taxon>
        <taxon>Pseudomonadati</taxon>
        <taxon>Pseudomonadota</taxon>
        <taxon>Gammaproteobacteria</taxon>
        <taxon>Thiotrichales</taxon>
        <taxon>Francisellaceae</taxon>
        <taxon>Francisella</taxon>
    </lineage>
</organism>
<dbReference type="EMBL" id="CP022132">
    <property type="protein sequence ID" value="ASG68332.1"/>
    <property type="molecule type" value="Genomic_DNA"/>
</dbReference>
<evidence type="ECO:0000259" key="3">
    <source>
        <dbReference type="SMART" id="SM01193"/>
    </source>
</evidence>
<evidence type="ECO:0000313" key="5">
    <source>
        <dbReference type="Proteomes" id="UP000249910"/>
    </source>
</evidence>
<gene>
    <name evidence="4" type="ORF">CDV26_07970</name>
</gene>
<keyword evidence="1" id="KW-0460">Magnesium</keyword>
<evidence type="ECO:0000256" key="2">
    <source>
        <dbReference type="SAM" id="MobiDB-lite"/>
    </source>
</evidence>
<evidence type="ECO:0000313" key="4">
    <source>
        <dbReference type="EMBL" id="ASG68332.1"/>
    </source>
</evidence>
<dbReference type="InterPro" id="IPR000941">
    <property type="entry name" value="Enolase"/>
</dbReference>